<dbReference type="SFLD" id="SFLDG01384">
    <property type="entry name" value="thioether_bond_formation_requi"/>
    <property type="match status" value="1"/>
</dbReference>
<organism evidence="7 8">
    <name type="scientific">Myxococcus xanthus</name>
    <dbReference type="NCBI Taxonomy" id="34"/>
    <lineage>
        <taxon>Bacteria</taxon>
        <taxon>Pseudomonadati</taxon>
        <taxon>Myxococcota</taxon>
        <taxon>Myxococcia</taxon>
        <taxon>Myxococcales</taxon>
        <taxon>Cystobacterineae</taxon>
        <taxon>Myxococcaceae</taxon>
        <taxon>Myxococcus</taxon>
    </lineage>
</organism>
<dbReference type="Pfam" id="PF04055">
    <property type="entry name" value="Radical_SAM"/>
    <property type="match status" value="1"/>
</dbReference>
<dbReference type="SFLD" id="SFLDS00029">
    <property type="entry name" value="Radical_SAM"/>
    <property type="match status" value="1"/>
</dbReference>
<keyword evidence="2" id="KW-0949">S-adenosyl-L-methionine</keyword>
<evidence type="ECO:0000313" key="7">
    <source>
        <dbReference type="EMBL" id="NOJ81437.1"/>
    </source>
</evidence>
<keyword evidence="4" id="KW-0408">Iron</keyword>
<comment type="cofactor">
    <cofactor evidence="1">
        <name>[4Fe-4S] cluster</name>
        <dbReference type="ChEBI" id="CHEBI:49883"/>
    </cofactor>
</comment>
<dbReference type="PANTHER" id="PTHR43273">
    <property type="entry name" value="ANAEROBIC SULFATASE-MATURATING ENZYME HOMOLOG ASLB-RELATED"/>
    <property type="match status" value="1"/>
</dbReference>
<proteinExistence type="predicted"/>
<name>A0A7Y4ILE8_MYXXA</name>
<feature type="domain" description="Radical SAM core" evidence="6">
    <location>
        <begin position="2"/>
        <end position="245"/>
    </location>
</feature>
<evidence type="ECO:0000256" key="1">
    <source>
        <dbReference type="ARBA" id="ARBA00001966"/>
    </source>
</evidence>
<evidence type="ECO:0000313" key="8">
    <source>
        <dbReference type="Proteomes" id="UP000533080"/>
    </source>
</evidence>
<comment type="caution">
    <text evidence="7">The sequence shown here is derived from an EMBL/GenBank/DDBJ whole genome shotgun (WGS) entry which is preliminary data.</text>
</comment>
<evidence type="ECO:0000256" key="3">
    <source>
        <dbReference type="ARBA" id="ARBA00022723"/>
    </source>
</evidence>
<dbReference type="SFLD" id="SFLDG01067">
    <property type="entry name" value="SPASM/twitch_domain_containing"/>
    <property type="match status" value="1"/>
</dbReference>
<dbReference type="InterPro" id="IPR013785">
    <property type="entry name" value="Aldolase_TIM"/>
</dbReference>
<keyword evidence="5" id="KW-0411">Iron-sulfur</keyword>
<evidence type="ECO:0000256" key="4">
    <source>
        <dbReference type="ARBA" id="ARBA00023004"/>
    </source>
</evidence>
<dbReference type="CDD" id="cd01335">
    <property type="entry name" value="Radical_SAM"/>
    <property type="match status" value="1"/>
</dbReference>
<dbReference type="AlphaFoldDB" id="A0A7Y4ILE8"/>
<dbReference type="InterPro" id="IPR007197">
    <property type="entry name" value="rSAM"/>
</dbReference>
<protein>
    <submittedName>
        <fullName evidence="7">Radical SAM protein</fullName>
    </submittedName>
</protein>
<reference evidence="7 8" key="1">
    <citation type="submission" date="2020-05" db="EMBL/GenBank/DDBJ databases">
        <authorList>
            <person name="Whitworth D."/>
        </authorList>
    </citation>
    <scope>NUCLEOTIDE SEQUENCE [LARGE SCALE GENOMIC DNA]</scope>
    <source>
        <strain evidence="7 8">AM005</strain>
    </source>
</reference>
<dbReference type="PANTHER" id="PTHR43273:SF8">
    <property type="entry name" value="RADICAL SAM DOMAIN PROTEIN"/>
    <property type="match status" value="1"/>
</dbReference>
<dbReference type="InterPro" id="IPR023867">
    <property type="entry name" value="Sulphatase_maturase_rSAM"/>
</dbReference>
<sequence length="354" mass="39630">MSDAIERVCLSVNSVCNLKCNYCYFFAKPEGLPGPASLTAEEIGTILDNIHRYSLRPEVDKRIKINFVGSGEPLLSWTAIRTAVEQLHATTPGHRLRFYMVTNGLLLTDTIIAEMKAIGLSPSVSLDGPASLHDHARVRHNGRGSHAGVMRGIARLRAAGVPVAINTTLGRNVVNHLEEYFQFIAEQGFEKVIFDRLVDVPDDVAVSTPEFYRALRRIAELKEAYGLTRLEIGNLEAYRRAIAGKPDRVCTMFGSTCGAGFNNIIYMQRDVYPCGRMFGQERWKLGRFDEPLERFPERMRALVGQQGCGSCASQQSVAGPDCLIERERPDYSSEPRKAFIQWFTERSKVSERLP</sequence>
<dbReference type="InterPro" id="IPR058240">
    <property type="entry name" value="rSAM_sf"/>
</dbReference>
<dbReference type="GO" id="GO:0046872">
    <property type="term" value="F:metal ion binding"/>
    <property type="evidence" value="ECO:0007669"/>
    <property type="project" value="UniProtKB-KW"/>
</dbReference>
<dbReference type="SFLD" id="SFLDG01386">
    <property type="entry name" value="main_SPASM_domain-containing"/>
    <property type="match status" value="1"/>
</dbReference>
<dbReference type="PROSITE" id="PS51918">
    <property type="entry name" value="RADICAL_SAM"/>
    <property type="match status" value="1"/>
</dbReference>
<accession>A0A7Y4ILE8</accession>
<dbReference type="SUPFAM" id="SSF102114">
    <property type="entry name" value="Radical SAM enzymes"/>
    <property type="match status" value="1"/>
</dbReference>
<gene>
    <name evidence="7" type="ORF">HNV28_24410</name>
</gene>
<evidence type="ECO:0000256" key="2">
    <source>
        <dbReference type="ARBA" id="ARBA00022691"/>
    </source>
</evidence>
<evidence type="ECO:0000256" key="5">
    <source>
        <dbReference type="ARBA" id="ARBA00023014"/>
    </source>
</evidence>
<dbReference type="Proteomes" id="UP000533080">
    <property type="component" value="Unassembled WGS sequence"/>
</dbReference>
<keyword evidence="3" id="KW-0479">Metal-binding</keyword>
<dbReference type="GO" id="GO:0051536">
    <property type="term" value="F:iron-sulfur cluster binding"/>
    <property type="evidence" value="ECO:0007669"/>
    <property type="project" value="UniProtKB-KW"/>
</dbReference>
<evidence type="ECO:0000259" key="6">
    <source>
        <dbReference type="PROSITE" id="PS51918"/>
    </source>
</evidence>
<dbReference type="RefSeq" id="WP_171443457.1">
    <property type="nucleotide sequence ID" value="NZ_JABFNS010000073.1"/>
</dbReference>
<dbReference type="Gene3D" id="3.20.20.70">
    <property type="entry name" value="Aldolase class I"/>
    <property type="match status" value="1"/>
</dbReference>
<dbReference type="EMBL" id="JABFNT010000086">
    <property type="protein sequence ID" value="NOJ81437.1"/>
    <property type="molecule type" value="Genomic_DNA"/>
</dbReference>
<dbReference type="GO" id="GO:0016491">
    <property type="term" value="F:oxidoreductase activity"/>
    <property type="evidence" value="ECO:0007669"/>
    <property type="project" value="InterPro"/>
</dbReference>